<accession>A0A0F9NSB3</accession>
<reference evidence="1" key="1">
    <citation type="journal article" date="2015" name="Nature">
        <title>Complex archaea that bridge the gap between prokaryotes and eukaryotes.</title>
        <authorList>
            <person name="Spang A."/>
            <person name="Saw J.H."/>
            <person name="Jorgensen S.L."/>
            <person name="Zaremba-Niedzwiedzka K."/>
            <person name="Martijn J."/>
            <person name="Lind A.E."/>
            <person name="van Eijk R."/>
            <person name="Schleper C."/>
            <person name="Guy L."/>
            <person name="Ettema T.J."/>
        </authorList>
    </citation>
    <scope>NUCLEOTIDE SEQUENCE</scope>
</reference>
<protein>
    <submittedName>
        <fullName evidence="1">Uncharacterized protein</fullName>
    </submittedName>
</protein>
<name>A0A0F9NSB3_9ZZZZ</name>
<dbReference type="EMBL" id="LAZR01003067">
    <property type="protein sequence ID" value="KKN22380.1"/>
    <property type="molecule type" value="Genomic_DNA"/>
</dbReference>
<sequence length="243" mass="26187">MNEHVALWGWDTAAWQKVRTDAAGHLQVDVLSGAAVETRLHGYDGANWQTLLVEAAALKNLRVRLYAGAEAIHTETNHPNNTTMGGEKVLTVIAVPHLRRSADNAYAAFSAEKLTDNNAGLQIPTAAIVAFDGSNYDRLRCYNTGILKVGRAEVGLLDVRATATGQVGAAGARKLYWMNVTPSAGNSLVELTDATAGGAGIKYECFHTSKESHIHNLDPPLEFSNGIYLETFTNMTSVIFGYL</sequence>
<comment type="caution">
    <text evidence="1">The sequence shown here is derived from an EMBL/GenBank/DDBJ whole genome shotgun (WGS) entry which is preliminary data.</text>
</comment>
<evidence type="ECO:0000313" key="1">
    <source>
        <dbReference type="EMBL" id="KKN22380.1"/>
    </source>
</evidence>
<gene>
    <name evidence="1" type="ORF">LCGC14_0915720</name>
</gene>
<proteinExistence type="predicted"/>
<dbReference type="AlphaFoldDB" id="A0A0F9NSB3"/>
<organism evidence="1">
    <name type="scientific">marine sediment metagenome</name>
    <dbReference type="NCBI Taxonomy" id="412755"/>
    <lineage>
        <taxon>unclassified sequences</taxon>
        <taxon>metagenomes</taxon>
        <taxon>ecological metagenomes</taxon>
    </lineage>
</organism>